<dbReference type="Proteomes" id="UP000014026">
    <property type="component" value="Unassembled WGS sequence"/>
</dbReference>
<gene>
    <name evidence="1" type="ORF">m02_10090</name>
</gene>
<organism evidence="1 2">
    <name type="scientific">Bartonella bovis m02</name>
    <dbReference type="NCBI Taxonomy" id="1094492"/>
    <lineage>
        <taxon>Bacteria</taxon>
        <taxon>Pseudomonadati</taxon>
        <taxon>Pseudomonadota</taxon>
        <taxon>Alphaproteobacteria</taxon>
        <taxon>Hyphomicrobiales</taxon>
        <taxon>Bartonellaceae</taxon>
        <taxon>Bartonella</taxon>
    </lineage>
</organism>
<dbReference type="PATRIC" id="fig|1094492.3.peg.1074"/>
<protein>
    <recommendedName>
        <fullName evidence="3">Right handed beta helix domain-containing protein</fullName>
    </recommendedName>
</protein>
<proteinExistence type="predicted"/>
<name>N6VPD0_9HYPH</name>
<accession>N6VPD0</accession>
<evidence type="ECO:0008006" key="3">
    <source>
        <dbReference type="Google" id="ProtNLM"/>
    </source>
</evidence>
<dbReference type="EMBL" id="AGWB01000004">
    <property type="protein sequence ID" value="ENN92917.1"/>
    <property type="molecule type" value="Genomic_DNA"/>
</dbReference>
<reference evidence="1 2" key="1">
    <citation type="journal article" date="2013" name="PLoS Genet.">
        <title>A gene transfer agent and a dynamic repertoire of secretion systems hold the keys to the explosive radiation of the emerging pathogen Bartonella.</title>
        <authorList>
            <person name="Guy L."/>
            <person name="Nystedt B."/>
            <person name="Toft C."/>
            <person name="Zaremba-Niedzwiedzka K."/>
            <person name="Berglund E.C."/>
            <person name="Granberg F."/>
            <person name="Naslund K."/>
            <person name="Eriksson A.S."/>
            <person name="Andersson S.G."/>
        </authorList>
    </citation>
    <scope>NUCLEOTIDE SEQUENCE [LARGE SCALE GENOMIC DNA]</scope>
    <source>
        <strain evidence="2">m02</strain>
    </source>
</reference>
<evidence type="ECO:0000313" key="2">
    <source>
        <dbReference type="Proteomes" id="UP000014026"/>
    </source>
</evidence>
<comment type="caution">
    <text evidence="1">The sequence shown here is derived from an EMBL/GenBank/DDBJ whole genome shotgun (WGS) entry which is preliminary data.</text>
</comment>
<dbReference type="AlphaFoldDB" id="N6VPD0"/>
<dbReference type="HOGENOM" id="CLU_1583307_0_0_5"/>
<evidence type="ECO:0000313" key="1">
    <source>
        <dbReference type="EMBL" id="ENN92917.1"/>
    </source>
</evidence>
<dbReference type="RefSeq" id="WP_010702782.1">
    <property type="nucleotide sequence ID" value="NZ_KB915625.1"/>
</dbReference>
<sequence>MGSGKGTGVVMGGTGTLMLNSVDISNVGGSGTGKYGVQMTGEGTMVMNMVGISGFEKGVSASNGTVMLNGGSAIMVKSGGTGLEVKDTANAILMGTTIKVKGSGSKGMQMGSSKTLKMMKEVRISDVTTGVQVRKGILAVKGGEIEFTRDHGIYLDKGGVAFLGEVNF</sequence>